<gene>
    <name evidence="1" type="ORF">HHI36_010183</name>
</gene>
<accession>A0ABD2MHY1</accession>
<sequence length="182" mass="21136">MKQNIYRFVNRLDVMEWNTLIISGDAEKFSESFHTILIKFFNIAIPERKQKIIPKGNRVLDTPAISSLKSKVDPAHTIWMVFKHEPSLQVYEEFKLRYENNIDEEVRRKNYSFIVNCTNRNKAICQEFQLSNYLSTDMDKYLASVGTSTIGGGINHKKKLSELEQRVLEAEGRAEEAEDKVS</sequence>
<protein>
    <submittedName>
        <fullName evidence="1">Uncharacterized protein</fullName>
    </submittedName>
</protein>
<comment type="caution">
    <text evidence="1">The sequence shown here is derived from an EMBL/GenBank/DDBJ whole genome shotgun (WGS) entry which is preliminary data.</text>
</comment>
<keyword evidence="2" id="KW-1185">Reference proteome</keyword>
<evidence type="ECO:0000313" key="1">
    <source>
        <dbReference type="EMBL" id="KAL3265994.1"/>
    </source>
</evidence>
<evidence type="ECO:0000313" key="2">
    <source>
        <dbReference type="Proteomes" id="UP001516400"/>
    </source>
</evidence>
<proteinExistence type="predicted"/>
<organism evidence="1 2">
    <name type="scientific">Cryptolaemus montrouzieri</name>
    <dbReference type="NCBI Taxonomy" id="559131"/>
    <lineage>
        <taxon>Eukaryota</taxon>
        <taxon>Metazoa</taxon>
        <taxon>Ecdysozoa</taxon>
        <taxon>Arthropoda</taxon>
        <taxon>Hexapoda</taxon>
        <taxon>Insecta</taxon>
        <taxon>Pterygota</taxon>
        <taxon>Neoptera</taxon>
        <taxon>Endopterygota</taxon>
        <taxon>Coleoptera</taxon>
        <taxon>Polyphaga</taxon>
        <taxon>Cucujiformia</taxon>
        <taxon>Coccinelloidea</taxon>
        <taxon>Coccinellidae</taxon>
        <taxon>Scymninae</taxon>
        <taxon>Scymnini</taxon>
        <taxon>Cryptolaemus</taxon>
    </lineage>
</organism>
<dbReference type="AlphaFoldDB" id="A0ABD2MHY1"/>
<reference evidence="1 2" key="1">
    <citation type="journal article" date="2021" name="BMC Biol.">
        <title>Horizontally acquired antibacterial genes associated with adaptive radiation of ladybird beetles.</title>
        <authorList>
            <person name="Li H.S."/>
            <person name="Tang X.F."/>
            <person name="Huang Y.H."/>
            <person name="Xu Z.Y."/>
            <person name="Chen M.L."/>
            <person name="Du X.Y."/>
            <person name="Qiu B.Y."/>
            <person name="Chen P.T."/>
            <person name="Zhang W."/>
            <person name="Slipinski A."/>
            <person name="Escalona H.E."/>
            <person name="Waterhouse R.M."/>
            <person name="Zwick A."/>
            <person name="Pang H."/>
        </authorList>
    </citation>
    <scope>NUCLEOTIDE SEQUENCE [LARGE SCALE GENOMIC DNA]</scope>
    <source>
        <strain evidence="1">SYSU2018</strain>
    </source>
</reference>
<dbReference type="EMBL" id="JABFTP020000001">
    <property type="protein sequence ID" value="KAL3265994.1"/>
    <property type="molecule type" value="Genomic_DNA"/>
</dbReference>
<dbReference type="Proteomes" id="UP001516400">
    <property type="component" value="Unassembled WGS sequence"/>
</dbReference>
<name>A0ABD2MHY1_9CUCU</name>